<sequence length="639" mass="72487">MKIKNHINNRLAGVLYLTLLLAATSCGKYLDVTPENTGTIDYAFRNRNEAENYLFACYNTLQSLASNIDDPGFITSGELYKHSYDVTLNTRNFLLISGTQNTSSPILDYWTGQNGGKNIFQGIRRCNIMLENIDKPIDLTASEKERWMAEVNFLKAYYHFFLLRMYGPIPVMDRTEDISQPVEVFRNKRQPVDSVFSYITGLLDKAIPGLPPSISNINQELGRITKTIALSVKAEVLATQASPLFNGNPDYANYKDKDGVALFPGTADNSKWQRAAEACKAAITQAEGLGLKLYSFIVPPAIPKLNDSLRVLLSIQNAVTERWELNSELVWALNGVFSHQQNCIPRFSANGNYFNVPGDISVPLAIAELFYTRNGVPIEEDKTWDYPNRFAFKVAEPADRYYLKEGYSTTRFNFDREARYYSDIGFDGGTWFGAGVLKQEAMLYVAAKKGSLSGVQEYGYANVTGYWPKKLVHYMTAYNTDGGLQKTDFRMPRTRLADLYLLYAECLNEANGPSQEAYTYIDKVRARANLNGVVTSWQQYSSAPGKPLAKEGLREIIHRERRIELCFEGKAGWDLRRWKKYVSQVSKPIQGWNVMQSDQNAYYTLQTYLVPVISNKDYLWPLSGDALLTNDKWIQSPFW</sequence>
<comment type="similarity">
    <text evidence="2">Belongs to the SusD family.</text>
</comment>
<evidence type="ECO:0000256" key="3">
    <source>
        <dbReference type="ARBA" id="ARBA00022729"/>
    </source>
</evidence>
<reference evidence="8 9" key="1">
    <citation type="submission" date="2021-04" db="EMBL/GenBank/DDBJ databases">
        <title>Chitinophaga sp. nov., isolated from the rhizosphere soil.</title>
        <authorList>
            <person name="He S."/>
        </authorList>
    </citation>
    <scope>NUCLEOTIDE SEQUENCE [LARGE SCALE GENOMIC DNA]</scope>
    <source>
        <strain evidence="8 9">2R12</strain>
    </source>
</reference>
<dbReference type="SUPFAM" id="SSF48452">
    <property type="entry name" value="TPR-like"/>
    <property type="match status" value="1"/>
</dbReference>
<evidence type="ECO:0000313" key="8">
    <source>
        <dbReference type="EMBL" id="MBS0028198.1"/>
    </source>
</evidence>
<feature type="domain" description="RagB/SusD" evidence="6">
    <location>
        <begin position="346"/>
        <end position="639"/>
    </location>
</feature>
<dbReference type="Pfam" id="PF07980">
    <property type="entry name" value="SusD_RagB"/>
    <property type="match status" value="1"/>
</dbReference>
<keyword evidence="5" id="KW-0998">Cell outer membrane</keyword>
<keyword evidence="3" id="KW-0732">Signal</keyword>
<dbReference type="PROSITE" id="PS51257">
    <property type="entry name" value="PROKAR_LIPOPROTEIN"/>
    <property type="match status" value="1"/>
</dbReference>
<comment type="caution">
    <text evidence="8">The sequence shown here is derived from an EMBL/GenBank/DDBJ whole genome shotgun (WGS) entry which is preliminary data.</text>
</comment>
<organism evidence="8 9">
    <name type="scientific">Chitinophaga hostae</name>
    <dbReference type="NCBI Taxonomy" id="2831022"/>
    <lineage>
        <taxon>Bacteria</taxon>
        <taxon>Pseudomonadati</taxon>
        <taxon>Bacteroidota</taxon>
        <taxon>Chitinophagia</taxon>
        <taxon>Chitinophagales</taxon>
        <taxon>Chitinophagaceae</taxon>
        <taxon>Chitinophaga</taxon>
    </lineage>
</organism>
<protein>
    <submittedName>
        <fullName evidence="8">RagB/SusD family nutrient uptake outer membrane protein</fullName>
    </submittedName>
</protein>
<evidence type="ECO:0000256" key="4">
    <source>
        <dbReference type="ARBA" id="ARBA00023136"/>
    </source>
</evidence>
<dbReference type="InterPro" id="IPR012944">
    <property type="entry name" value="SusD_RagB_dom"/>
</dbReference>
<keyword evidence="9" id="KW-1185">Reference proteome</keyword>
<accession>A0ABS5IZC0</accession>
<evidence type="ECO:0000259" key="6">
    <source>
        <dbReference type="Pfam" id="PF07980"/>
    </source>
</evidence>
<evidence type="ECO:0000256" key="1">
    <source>
        <dbReference type="ARBA" id="ARBA00004442"/>
    </source>
</evidence>
<evidence type="ECO:0000313" key="9">
    <source>
        <dbReference type="Proteomes" id="UP000676386"/>
    </source>
</evidence>
<dbReference type="EMBL" id="JAGTXB010000005">
    <property type="protein sequence ID" value="MBS0028198.1"/>
    <property type="molecule type" value="Genomic_DNA"/>
</dbReference>
<dbReference type="Pfam" id="PF14322">
    <property type="entry name" value="SusD-like_3"/>
    <property type="match status" value="1"/>
</dbReference>
<name>A0ABS5IZC0_9BACT</name>
<dbReference type="Gene3D" id="1.25.40.390">
    <property type="match status" value="1"/>
</dbReference>
<feature type="domain" description="SusD-like N-terminal" evidence="7">
    <location>
        <begin position="113"/>
        <end position="232"/>
    </location>
</feature>
<comment type="subcellular location">
    <subcellularLocation>
        <location evidence="1">Cell outer membrane</location>
    </subcellularLocation>
</comment>
<proteinExistence type="inferred from homology"/>
<evidence type="ECO:0000256" key="2">
    <source>
        <dbReference type="ARBA" id="ARBA00006275"/>
    </source>
</evidence>
<evidence type="ECO:0000259" key="7">
    <source>
        <dbReference type="Pfam" id="PF14322"/>
    </source>
</evidence>
<evidence type="ECO:0000256" key="5">
    <source>
        <dbReference type="ARBA" id="ARBA00023237"/>
    </source>
</evidence>
<dbReference type="InterPro" id="IPR033985">
    <property type="entry name" value="SusD-like_N"/>
</dbReference>
<dbReference type="InterPro" id="IPR011990">
    <property type="entry name" value="TPR-like_helical_dom_sf"/>
</dbReference>
<dbReference type="Proteomes" id="UP000676386">
    <property type="component" value="Unassembled WGS sequence"/>
</dbReference>
<gene>
    <name evidence="8" type="ORF">KE626_12845</name>
</gene>
<keyword evidence="4" id="KW-0472">Membrane</keyword>